<gene>
    <name evidence="9" type="ORF">C468_15097</name>
</gene>
<feature type="region of interest" description="Disordered" evidence="7">
    <location>
        <begin position="1"/>
        <end position="81"/>
    </location>
</feature>
<dbReference type="Proteomes" id="UP000011546">
    <property type="component" value="Unassembled WGS sequence"/>
</dbReference>
<dbReference type="CDD" id="cd00082">
    <property type="entry name" value="HisKA"/>
    <property type="match status" value="1"/>
</dbReference>
<dbReference type="Pfam" id="PF00512">
    <property type="entry name" value="HisKA"/>
    <property type="match status" value="1"/>
</dbReference>
<dbReference type="PROSITE" id="PS50109">
    <property type="entry name" value="HIS_KIN"/>
    <property type="match status" value="1"/>
</dbReference>
<keyword evidence="5 9" id="KW-0418">Kinase</keyword>
<evidence type="ECO:0000256" key="3">
    <source>
        <dbReference type="ARBA" id="ARBA00022553"/>
    </source>
</evidence>
<keyword evidence="6" id="KW-0902">Two-component regulatory system</keyword>
<dbReference type="InterPro" id="IPR003594">
    <property type="entry name" value="HATPase_dom"/>
</dbReference>
<comment type="caution">
    <text evidence="9">The sequence shown here is derived from an EMBL/GenBank/DDBJ whole genome shotgun (WGS) entry which is preliminary data.</text>
</comment>
<dbReference type="SMART" id="SM00388">
    <property type="entry name" value="HisKA"/>
    <property type="match status" value="1"/>
</dbReference>
<dbReference type="InterPro" id="IPR050736">
    <property type="entry name" value="Sensor_HK_Regulatory"/>
</dbReference>
<feature type="compositionally biased region" description="Acidic residues" evidence="7">
    <location>
        <begin position="67"/>
        <end position="77"/>
    </location>
</feature>
<dbReference type="SUPFAM" id="SSF55874">
    <property type="entry name" value="ATPase domain of HSP90 chaperone/DNA topoisomerase II/histidine kinase"/>
    <property type="match status" value="1"/>
</dbReference>
<dbReference type="Gene3D" id="1.10.287.130">
    <property type="match status" value="1"/>
</dbReference>
<accession>M0NM05</accession>
<evidence type="ECO:0000256" key="1">
    <source>
        <dbReference type="ARBA" id="ARBA00000085"/>
    </source>
</evidence>
<feature type="region of interest" description="Disordered" evidence="7">
    <location>
        <begin position="238"/>
        <end position="257"/>
    </location>
</feature>
<dbReference type="InterPro" id="IPR003661">
    <property type="entry name" value="HisK_dim/P_dom"/>
</dbReference>
<dbReference type="EMBL" id="AOJH01000089">
    <property type="protein sequence ID" value="EMA58977.1"/>
    <property type="molecule type" value="Genomic_DNA"/>
</dbReference>
<proteinExistence type="predicted"/>
<evidence type="ECO:0000256" key="7">
    <source>
        <dbReference type="SAM" id="MobiDB-lite"/>
    </source>
</evidence>
<dbReference type="EC" id="2.7.13.3" evidence="2"/>
<dbReference type="InterPro" id="IPR004358">
    <property type="entry name" value="Sig_transdc_His_kin-like_C"/>
</dbReference>
<dbReference type="InterPro" id="IPR036097">
    <property type="entry name" value="HisK_dim/P_sf"/>
</dbReference>
<dbReference type="InterPro" id="IPR036890">
    <property type="entry name" value="HATPase_C_sf"/>
</dbReference>
<keyword evidence="4" id="KW-0808">Transferase</keyword>
<dbReference type="PANTHER" id="PTHR43711">
    <property type="entry name" value="TWO-COMPONENT HISTIDINE KINASE"/>
    <property type="match status" value="1"/>
</dbReference>
<dbReference type="STRING" id="1230456.C468_15097"/>
<dbReference type="InterPro" id="IPR005467">
    <property type="entry name" value="His_kinase_dom"/>
</dbReference>
<reference evidence="9 10" key="1">
    <citation type="journal article" date="2014" name="PLoS Genet.">
        <title>Phylogenetically driven sequencing of extremely halophilic archaea reveals strategies for static and dynamic osmo-response.</title>
        <authorList>
            <person name="Becker E.A."/>
            <person name="Seitzer P.M."/>
            <person name="Tritt A."/>
            <person name="Larsen D."/>
            <person name="Krusor M."/>
            <person name="Yao A.I."/>
            <person name="Wu D."/>
            <person name="Madern D."/>
            <person name="Eisen J.A."/>
            <person name="Darling A.E."/>
            <person name="Facciotti M.T."/>
        </authorList>
    </citation>
    <scope>NUCLEOTIDE SEQUENCE [LARGE SCALE GENOMIC DNA]</scope>
    <source>
        <strain evidence="9 10">JCM 14978</strain>
    </source>
</reference>
<dbReference type="PRINTS" id="PR00344">
    <property type="entry name" value="BCTRLSENSOR"/>
</dbReference>
<dbReference type="GO" id="GO:0000155">
    <property type="term" value="F:phosphorelay sensor kinase activity"/>
    <property type="evidence" value="ECO:0007669"/>
    <property type="project" value="InterPro"/>
</dbReference>
<feature type="compositionally biased region" description="Basic and acidic residues" evidence="7">
    <location>
        <begin position="246"/>
        <end position="257"/>
    </location>
</feature>
<evidence type="ECO:0000256" key="6">
    <source>
        <dbReference type="ARBA" id="ARBA00023012"/>
    </source>
</evidence>
<dbReference type="CDD" id="cd00075">
    <property type="entry name" value="HATPase"/>
    <property type="match status" value="1"/>
</dbReference>
<evidence type="ECO:0000256" key="5">
    <source>
        <dbReference type="ARBA" id="ARBA00022777"/>
    </source>
</evidence>
<evidence type="ECO:0000256" key="2">
    <source>
        <dbReference type="ARBA" id="ARBA00012438"/>
    </source>
</evidence>
<dbReference type="AlphaFoldDB" id="M0NM05"/>
<dbReference type="Pfam" id="PF02518">
    <property type="entry name" value="HATPase_c"/>
    <property type="match status" value="1"/>
</dbReference>
<dbReference type="PATRIC" id="fig|1230456.3.peg.3008"/>
<evidence type="ECO:0000313" key="10">
    <source>
        <dbReference type="Proteomes" id="UP000011546"/>
    </source>
</evidence>
<keyword evidence="3" id="KW-0597">Phosphoprotein</keyword>
<organism evidence="9 10">
    <name type="scientific">Halorubrum kocurii JCM 14978</name>
    <dbReference type="NCBI Taxonomy" id="1230456"/>
    <lineage>
        <taxon>Archaea</taxon>
        <taxon>Methanobacteriati</taxon>
        <taxon>Methanobacteriota</taxon>
        <taxon>Stenosarchaea group</taxon>
        <taxon>Halobacteria</taxon>
        <taxon>Halobacteriales</taxon>
        <taxon>Haloferacaceae</taxon>
        <taxon>Halorubrum</taxon>
    </lineage>
</organism>
<dbReference type="Gene3D" id="3.30.565.10">
    <property type="entry name" value="Histidine kinase-like ATPase, C-terminal domain"/>
    <property type="match status" value="1"/>
</dbReference>
<evidence type="ECO:0000313" key="9">
    <source>
        <dbReference type="EMBL" id="EMA58977.1"/>
    </source>
</evidence>
<protein>
    <recommendedName>
        <fullName evidence="2">histidine kinase</fullName>
        <ecNumber evidence="2">2.7.13.3</ecNumber>
    </recommendedName>
</protein>
<name>M0NM05_9EURY</name>
<dbReference type="RefSeq" id="WP_008849680.1">
    <property type="nucleotide sequence ID" value="NZ_AOJH01000089.1"/>
</dbReference>
<evidence type="ECO:0000256" key="4">
    <source>
        <dbReference type="ARBA" id="ARBA00022679"/>
    </source>
</evidence>
<dbReference type="SUPFAM" id="SSF47384">
    <property type="entry name" value="Homodimeric domain of signal transducing histidine kinase"/>
    <property type="match status" value="1"/>
</dbReference>
<feature type="domain" description="Histidine kinase" evidence="8">
    <location>
        <begin position="94"/>
        <end position="303"/>
    </location>
</feature>
<dbReference type="SMART" id="SM00387">
    <property type="entry name" value="HATPase_c"/>
    <property type="match status" value="1"/>
</dbReference>
<keyword evidence="10" id="KW-1185">Reference proteome</keyword>
<dbReference type="PANTHER" id="PTHR43711:SF1">
    <property type="entry name" value="HISTIDINE KINASE 1"/>
    <property type="match status" value="1"/>
</dbReference>
<evidence type="ECO:0000259" key="8">
    <source>
        <dbReference type="PROSITE" id="PS50109"/>
    </source>
</evidence>
<sequence>MGEEANAPGGDEANAPGGDEANAPGGDEAGSGARCTGSGARGTGSGASDAPESGTRGGPGAVRSDGEAGELTDDADPEERLKRQRDDLRLLNQVMRHDIRNDLQLVGAYAELLDDHVDEEGREYLDVIKRNTQSAVSLTTTVRDLAEVMLREETEPSRVSLERVLSQQVEEVRSAYSEAVFTVDGSFPGADVVADEMLSSVFRNLLRNAVQHNDETPPKVTVSARVDEARGVAEVRVADNGPGIPESHRDEVFGKGEKGLDSPGAGIGLYLVRSLVEIYGGDVWIEDNEPKGTVFVVQLPLAA</sequence>
<comment type="catalytic activity">
    <reaction evidence="1">
        <text>ATP + protein L-histidine = ADP + protein N-phospho-L-histidine.</text>
        <dbReference type="EC" id="2.7.13.3"/>
    </reaction>
</comment>